<keyword evidence="2" id="KW-1185">Reference proteome</keyword>
<protein>
    <submittedName>
        <fullName evidence="1">Uncharacterized protein</fullName>
    </submittedName>
</protein>
<reference evidence="1" key="1">
    <citation type="journal article" date="2023" name="IScience">
        <title>Live-bearing cockroach genome reveals convergent evolutionary mechanisms linked to viviparity in insects and beyond.</title>
        <authorList>
            <person name="Fouks B."/>
            <person name="Harrison M.C."/>
            <person name="Mikhailova A.A."/>
            <person name="Marchal E."/>
            <person name="English S."/>
            <person name="Carruthers M."/>
            <person name="Jennings E.C."/>
            <person name="Chiamaka E.L."/>
            <person name="Frigard R.A."/>
            <person name="Pippel M."/>
            <person name="Attardo G.M."/>
            <person name="Benoit J.B."/>
            <person name="Bornberg-Bauer E."/>
            <person name="Tobe S.S."/>
        </authorList>
    </citation>
    <scope>NUCLEOTIDE SEQUENCE</scope>
    <source>
        <strain evidence="1">Stay&amp;Tobe</strain>
    </source>
</reference>
<organism evidence="1 2">
    <name type="scientific">Diploptera punctata</name>
    <name type="common">Pacific beetle cockroach</name>
    <dbReference type="NCBI Taxonomy" id="6984"/>
    <lineage>
        <taxon>Eukaryota</taxon>
        <taxon>Metazoa</taxon>
        <taxon>Ecdysozoa</taxon>
        <taxon>Arthropoda</taxon>
        <taxon>Hexapoda</taxon>
        <taxon>Insecta</taxon>
        <taxon>Pterygota</taxon>
        <taxon>Neoptera</taxon>
        <taxon>Polyneoptera</taxon>
        <taxon>Dictyoptera</taxon>
        <taxon>Blattodea</taxon>
        <taxon>Blaberoidea</taxon>
        <taxon>Blaberidae</taxon>
        <taxon>Diplopterinae</taxon>
        <taxon>Diploptera</taxon>
    </lineage>
</organism>
<feature type="non-terminal residue" evidence="1">
    <location>
        <position position="1"/>
    </location>
</feature>
<dbReference type="Proteomes" id="UP001233999">
    <property type="component" value="Unassembled WGS sequence"/>
</dbReference>
<comment type="caution">
    <text evidence="1">The sequence shown here is derived from an EMBL/GenBank/DDBJ whole genome shotgun (WGS) entry which is preliminary data.</text>
</comment>
<evidence type="ECO:0000313" key="1">
    <source>
        <dbReference type="EMBL" id="KAJ9597447.1"/>
    </source>
</evidence>
<sequence>MDRLVNTRLVFPSWDEKMDSEQIGKLVYIRLFCWDEKNGQYSVHQISLAKLG</sequence>
<gene>
    <name evidence="1" type="ORF">L9F63_011704</name>
</gene>
<proteinExistence type="predicted"/>
<evidence type="ECO:0000313" key="2">
    <source>
        <dbReference type="Proteomes" id="UP001233999"/>
    </source>
</evidence>
<name>A0AAD8EPU2_DIPPU</name>
<reference evidence="1" key="2">
    <citation type="submission" date="2023-05" db="EMBL/GenBank/DDBJ databases">
        <authorList>
            <person name="Fouks B."/>
        </authorList>
    </citation>
    <scope>NUCLEOTIDE SEQUENCE</scope>
    <source>
        <strain evidence="1">Stay&amp;Tobe</strain>
        <tissue evidence="1">Testes</tissue>
    </source>
</reference>
<dbReference type="EMBL" id="JASPKZ010001608">
    <property type="protein sequence ID" value="KAJ9597447.1"/>
    <property type="molecule type" value="Genomic_DNA"/>
</dbReference>
<dbReference type="AlphaFoldDB" id="A0AAD8EPU2"/>
<accession>A0AAD8EPU2</accession>